<dbReference type="InterPro" id="IPR001387">
    <property type="entry name" value="Cro/C1-type_HTH"/>
</dbReference>
<evidence type="ECO:0000313" key="4">
    <source>
        <dbReference type="Proteomes" id="UP000664466"/>
    </source>
</evidence>
<evidence type="ECO:0000259" key="1">
    <source>
        <dbReference type="PROSITE" id="PS50943"/>
    </source>
</evidence>
<feature type="domain" description="HTH cro/C1-type" evidence="1">
    <location>
        <begin position="17"/>
        <end position="65"/>
    </location>
</feature>
<dbReference type="RefSeq" id="WP_207249873.1">
    <property type="nucleotide sequence ID" value="NZ_JAFMPM010000006.1"/>
</dbReference>
<keyword evidence="4" id="KW-1185">Reference proteome</keyword>
<dbReference type="EMBL" id="CP072748">
    <property type="protein sequence ID" value="QTX12334.1"/>
    <property type="molecule type" value="Genomic_DNA"/>
</dbReference>
<dbReference type="InterPro" id="IPR010982">
    <property type="entry name" value="Lambda_DNA-bd_dom_sf"/>
</dbReference>
<evidence type="ECO:0000313" key="2">
    <source>
        <dbReference type="EMBL" id="MBO0612172.1"/>
    </source>
</evidence>
<reference evidence="2 4" key="1">
    <citation type="submission" date="2021-03" db="EMBL/GenBank/DDBJ databases">
        <title>Draft genome and methylome analysis of Thiotrix fructosivoruns ATCC 49748.</title>
        <authorList>
            <person name="Fomenkov A."/>
            <person name="Grabovich M.Y."/>
            <person name="Roberts R.J."/>
        </authorList>
    </citation>
    <scope>NUCLEOTIDE SEQUENCE [LARGE SCALE GENOMIC DNA]</scope>
    <source>
        <strain evidence="2 4">ATCC 49748</strain>
    </source>
</reference>
<dbReference type="CDD" id="cd00093">
    <property type="entry name" value="HTH_XRE"/>
    <property type="match status" value="1"/>
</dbReference>
<dbReference type="AlphaFoldDB" id="A0A8B0SN17"/>
<dbReference type="PROSITE" id="PS50943">
    <property type="entry name" value="HTH_CROC1"/>
    <property type="match status" value="1"/>
</dbReference>
<dbReference type="Gene3D" id="1.10.260.40">
    <property type="entry name" value="lambda repressor-like DNA-binding domains"/>
    <property type="match status" value="1"/>
</dbReference>
<sequence>MSAKDLANYLESRVAMLGMSKSETARRADISRQTWYRFLSGDVNDAKLSTMIRLADALETTPMQLLRLYFEGTASPDTVIDLGHLQAGNEHYASKFLARTVGAKPNRVSST</sequence>
<dbReference type="Pfam" id="PF13443">
    <property type="entry name" value="HTH_26"/>
    <property type="match status" value="1"/>
</dbReference>
<evidence type="ECO:0000313" key="3">
    <source>
        <dbReference type="EMBL" id="QTX12334.1"/>
    </source>
</evidence>
<proteinExistence type="predicted"/>
<dbReference type="SUPFAM" id="SSF47413">
    <property type="entry name" value="lambda repressor-like DNA-binding domains"/>
    <property type="match status" value="1"/>
</dbReference>
<dbReference type="GO" id="GO:0003677">
    <property type="term" value="F:DNA binding"/>
    <property type="evidence" value="ECO:0007669"/>
    <property type="project" value="InterPro"/>
</dbReference>
<dbReference type="SMART" id="SM00530">
    <property type="entry name" value="HTH_XRE"/>
    <property type="match status" value="1"/>
</dbReference>
<dbReference type="Proteomes" id="UP000664466">
    <property type="component" value="Unassembled WGS sequence"/>
</dbReference>
<reference evidence="3" key="2">
    <citation type="submission" date="2021-04" db="EMBL/GenBank/DDBJ databases">
        <title>Complete Genome and methylome analysis of Thiothrix fructosivorans ATCC 49748.</title>
        <authorList>
            <person name="Fomenkov A."/>
            <person name="Sun L."/>
            <person name="Vincze T."/>
            <person name="Grabovich M.Y."/>
            <person name="Roberts R.J."/>
        </authorList>
    </citation>
    <scope>NUCLEOTIDE SEQUENCE</scope>
    <source>
        <strain evidence="3">ATCC 49748</strain>
    </source>
</reference>
<organism evidence="3">
    <name type="scientific">Thiothrix fructosivorans</name>
    <dbReference type="NCBI Taxonomy" id="111770"/>
    <lineage>
        <taxon>Bacteria</taxon>
        <taxon>Pseudomonadati</taxon>
        <taxon>Pseudomonadota</taxon>
        <taxon>Gammaproteobacteria</taxon>
        <taxon>Thiotrichales</taxon>
        <taxon>Thiotrichaceae</taxon>
        <taxon>Thiothrix</taxon>
    </lineage>
</organism>
<gene>
    <name evidence="3" type="ORF">J1836_008425</name>
    <name evidence="2" type="ORF">J1836_04400</name>
</gene>
<accession>A0A8B0SN17</accession>
<protein>
    <submittedName>
        <fullName evidence="3">Helix-turn-helix transcriptional regulator</fullName>
    </submittedName>
</protein>
<name>A0A8B0SN17_9GAMM</name>
<dbReference type="EMBL" id="JAFMPM010000006">
    <property type="protein sequence ID" value="MBO0612172.1"/>
    <property type="molecule type" value="Genomic_DNA"/>
</dbReference>